<name>A0ABR2MYF9_9ASPA</name>
<keyword evidence="2" id="KW-0472">Membrane</keyword>
<gene>
    <name evidence="3" type="ORF">KSP40_PGU005249</name>
</gene>
<accession>A0ABR2MYF9</accession>
<feature type="region of interest" description="Disordered" evidence="1">
    <location>
        <begin position="203"/>
        <end position="223"/>
    </location>
</feature>
<sequence>MAESEAAARVSNGGIDVELTGSGGDGEHLGGVLRDLLSGFAADGQTPLSSRIRVSISTNAPRLKGASRNSAQALLYWTRQGSPLRALLVISVGTVTLLSLTGLLVFTLFFLVATFNAVIISLLMSLAAAGGFLAIFFVFIAAIYVGALSVAAFFISTIVMLTALGVILATGWVGFILVAWIAVKKSMAVTKQSIRYTGSAISSYSSSRVAPPDSSKPANEKYD</sequence>
<feature type="transmembrane region" description="Helical" evidence="2">
    <location>
        <begin position="118"/>
        <end position="144"/>
    </location>
</feature>
<feature type="compositionally biased region" description="Low complexity" evidence="1">
    <location>
        <begin position="203"/>
        <end position="215"/>
    </location>
</feature>
<feature type="transmembrane region" description="Helical" evidence="2">
    <location>
        <begin position="86"/>
        <end position="111"/>
    </location>
</feature>
<keyword evidence="2" id="KW-1133">Transmembrane helix</keyword>
<evidence type="ECO:0000256" key="1">
    <source>
        <dbReference type="SAM" id="MobiDB-lite"/>
    </source>
</evidence>
<dbReference type="PANTHER" id="PTHR35508">
    <property type="entry name" value="VOLTAGE-DEPENDENT L-TYPE CALCIUM CHANNEL SUBUNIT"/>
    <property type="match status" value="1"/>
</dbReference>
<evidence type="ECO:0000256" key="2">
    <source>
        <dbReference type="SAM" id="Phobius"/>
    </source>
</evidence>
<reference evidence="3 4" key="1">
    <citation type="journal article" date="2022" name="Nat. Plants">
        <title>Genomes of leafy and leafless Platanthera orchids illuminate the evolution of mycoheterotrophy.</title>
        <authorList>
            <person name="Li M.H."/>
            <person name="Liu K.W."/>
            <person name="Li Z."/>
            <person name="Lu H.C."/>
            <person name="Ye Q.L."/>
            <person name="Zhang D."/>
            <person name="Wang J.Y."/>
            <person name="Li Y.F."/>
            <person name="Zhong Z.M."/>
            <person name="Liu X."/>
            <person name="Yu X."/>
            <person name="Liu D.K."/>
            <person name="Tu X.D."/>
            <person name="Liu B."/>
            <person name="Hao Y."/>
            <person name="Liao X.Y."/>
            <person name="Jiang Y.T."/>
            <person name="Sun W.H."/>
            <person name="Chen J."/>
            <person name="Chen Y.Q."/>
            <person name="Ai Y."/>
            <person name="Zhai J.W."/>
            <person name="Wu S.S."/>
            <person name="Zhou Z."/>
            <person name="Hsiao Y.Y."/>
            <person name="Wu W.L."/>
            <person name="Chen Y.Y."/>
            <person name="Lin Y.F."/>
            <person name="Hsu J.L."/>
            <person name="Li C.Y."/>
            <person name="Wang Z.W."/>
            <person name="Zhao X."/>
            <person name="Zhong W.Y."/>
            <person name="Ma X.K."/>
            <person name="Ma L."/>
            <person name="Huang J."/>
            <person name="Chen G.Z."/>
            <person name="Huang M.Z."/>
            <person name="Huang L."/>
            <person name="Peng D.H."/>
            <person name="Luo Y.B."/>
            <person name="Zou S.Q."/>
            <person name="Chen S.P."/>
            <person name="Lan S."/>
            <person name="Tsai W.C."/>
            <person name="Van de Peer Y."/>
            <person name="Liu Z.J."/>
        </authorList>
    </citation>
    <scope>NUCLEOTIDE SEQUENCE [LARGE SCALE GENOMIC DNA]</scope>
    <source>
        <strain evidence="3">Lor288</strain>
    </source>
</reference>
<dbReference type="Proteomes" id="UP001412067">
    <property type="component" value="Unassembled WGS sequence"/>
</dbReference>
<protein>
    <submittedName>
        <fullName evidence="3">Uncharacterized protein</fullName>
    </submittedName>
</protein>
<evidence type="ECO:0000313" key="4">
    <source>
        <dbReference type="Proteomes" id="UP001412067"/>
    </source>
</evidence>
<proteinExistence type="predicted"/>
<feature type="transmembrane region" description="Helical" evidence="2">
    <location>
        <begin position="150"/>
        <end position="183"/>
    </location>
</feature>
<keyword evidence="4" id="KW-1185">Reference proteome</keyword>
<comment type="caution">
    <text evidence="3">The sequence shown here is derived from an EMBL/GenBank/DDBJ whole genome shotgun (WGS) entry which is preliminary data.</text>
</comment>
<evidence type="ECO:0000313" key="3">
    <source>
        <dbReference type="EMBL" id="KAK8968739.1"/>
    </source>
</evidence>
<dbReference type="PANTHER" id="PTHR35508:SF1">
    <property type="entry name" value="VOLTAGE-DEPENDENT L-TYPE CALCIUM CHANNEL SUBUNIT"/>
    <property type="match status" value="1"/>
</dbReference>
<keyword evidence="2" id="KW-0812">Transmembrane</keyword>
<dbReference type="EMBL" id="JBBWWR010000004">
    <property type="protein sequence ID" value="KAK8968739.1"/>
    <property type="molecule type" value="Genomic_DNA"/>
</dbReference>
<organism evidence="3 4">
    <name type="scientific">Platanthera guangdongensis</name>
    <dbReference type="NCBI Taxonomy" id="2320717"/>
    <lineage>
        <taxon>Eukaryota</taxon>
        <taxon>Viridiplantae</taxon>
        <taxon>Streptophyta</taxon>
        <taxon>Embryophyta</taxon>
        <taxon>Tracheophyta</taxon>
        <taxon>Spermatophyta</taxon>
        <taxon>Magnoliopsida</taxon>
        <taxon>Liliopsida</taxon>
        <taxon>Asparagales</taxon>
        <taxon>Orchidaceae</taxon>
        <taxon>Orchidoideae</taxon>
        <taxon>Orchideae</taxon>
        <taxon>Orchidinae</taxon>
        <taxon>Platanthera</taxon>
    </lineage>
</organism>